<feature type="transmembrane region" description="Helical" evidence="1">
    <location>
        <begin position="62"/>
        <end position="87"/>
    </location>
</feature>
<feature type="transmembrane region" description="Helical" evidence="1">
    <location>
        <begin position="170"/>
        <end position="192"/>
    </location>
</feature>
<evidence type="ECO:0000256" key="1">
    <source>
        <dbReference type="SAM" id="Phobius"/>
    </source>
</evidence>
<keyword evidence="1" id="KW-0472">Membrane</keyword>
<dbReference type="OrthoDB" id="9816138at2"/>
<reference evidence="4" key="2">
    <citation type="submission" date="2016-12" db="EMBL/GenBank/DDBJ databases">
        <authorList>
            <person name="Gulvik C.A."/>
        </authorList>
    </citation>
    <scope>NUCLEOTIDE SEQUENCE [LARGE SCALE GENOMIC DNA]</scope>
    <source>
        <strain evidence="4">ATCC 51725</strain>
    </source>
</reference>
<feature type="transmembrane region" description="Helical" evidence="1">
    <location>
        <begin position="121"/>
        <end position="150"/>
    </location>
</feature>
<protein>
    <submittedName>
        <fullName evidence="3">ABC transporter permease</fullName>
    </submittedName>
</protein>
<feature type="transmembrane region" description="Helical" evidence="1">
    <location>
        <begin position="204"/>
        <end position="224"/>
    </location>
</feature>
<proteinExistence type="predicted"/>
<evidence type="ECO:0000313" key="3">
    <source>
        <dbReference type="EMBL" id="SUN07824.1"/>
    </source>
</evidence>
<dbReference type="EMBL" id="MSJL01000061">
    <property type="protein sequence ID" value="OLF48709.1"/>
    <property type="molecule type" value="Genomic_DNA"/>
</dbReference>
<dbReference type="EMBL" id="UHEN01000001">
    <property type="protein sequence ID" value="SUN07824.1"/>
    <property type="molecule type" value="Genomic_DNA"/>
</dbReference>
<dbReference type="RefSeq" id="WP_075099921.1">
    <property type="nucleotide sequence ID" value="NZ_MSJL01000061.1"/>
</dbReference>
<sequence length="269" mass="30235">MFGKLLKYEFKSVGKWYLGLYAAAGLLSVIIGLWLQNLLQRPESTLYENEVNTTLSNTFEGVILTAIIASFAVIIVGLFLSTLFLIVNRFRKNVYGRQGYLTMTLPVTNHQIILSKLTAGFVWSLLSGIATLLCILIIALTAAAPAMNIYTSELIQVINEIQQSLGTNFGVYYIFSILVSTAQSVLLIYFAISLGQLFKDHRTLLAIVFYFAINFAENIINFILLMPMTLYDGSFITTYSIFSLFLSILLTIGYYFGTHYIMTHKLNLQ</sequence>
<dbReference type="Proteomes" id="UP000186437">
    <property type="component" value="Unassembled WGS sequence"/>
</dbReference>
<dbReference type="Proteomes" id="UP000255213">
    <property type="component" value="Unassembled WGS sequence"/>
</dbReference>
<feature type="transmembrane region" description="Helical" evidence="1">
    <location>
        <begin position="16"/>
        <end position="35"/>
    </location>
</feature>
<reference evidence="3 5" key="3">
    <citation type="submission" date="2018-06" db="EMBL/GenBank/DDBJ databases">
        <authorList>
            <consortium name="Pathogen Informatics"/>
            <person name="Doyle S."/>
        </authorList>
    </citation>
    <scope>NUCLEOTIDE SEQUENCE [LARGE SCALE GENOMIC DNA]</scope>
    <source>
        <strain evidence="3 5">NCTC12957</strain>
    </source>
</reference>
<organism evidence="2 4">
    <name type="scientific">Streptococcus acidominimus</name>
    <dbReference type="NCBI Taxonomy" id="1326"/>
    <lineage>
        <taxon>Bacteria</taxon>
        <taxon>Bacillati</taxon>
        <taxon>Bacillota</taxon>
        <taxon>Bacilli</taxon>
        <taxon>Lactobacillales</taxon>
        <taxon>Streptococcaceae</taxon>
        <taxon>Streptococcus</taxon>
    </lineage>
</organism>
<evidence type="ECO:0000313" key="5">
    <source>
        <dbReference type="Proteomes" id="UP000255213"/>
    </source>
</evidence>
<name>A0A1Q8EA80_STRAI</name>
<accession>A0A1Q8EA80</accession>
<evidence type="ECO:0000313" key="4">
    <source>
        <dbReference type="Proteomes" id="UP000186437"/>
    </source>
</evidence>
<gene>
    <name evidence="2" type="ORF">BU200_09510</name>
    <name evidence="3" type="ORF">NCTC12957_01422</name>
</gene>
<keyword evidence="4" id="KW-1185">Reference proteome</keyword>
<keyword evidence="1" id="KW-1133">Transmembrane helix</keyword>
<feature type="transmembrane region" description="Helical" evidence="1">
    <location>
        <begin position="236"/>
        <end position="256"/>
    </location>
</feature>
<evidence type="ECO:0000313" key="2">
    <source>
        <dbReference type="EMBL" id="OLF48709.1"/>
    </source>
</evidence>
<dbReference type="AlphaFoldDB" id="A0A1Q8EA80"/>
<reference evidence="2" key="1">
    <citation type="submission" date="2016-12" db="EMBL/GenBank/DDBJ databases">
        <authorList>
            <person name="Song W.-J."/>
            <person name="Kurnit D.M."/>
        </authorList>
    </citation>
    <scope>NUCLEOTIDE SEQUENCE [LARGE SCALE GENOMIC DNA]</scope>
    <source>
        <strain evidence="2">ATCC 51725</strain>
    </source>
</reference>
<keyword evidence="1" id="KW-0812">Transmembrane</keyword>